<dbReference type="AlphaFoldDB" id="A0A067QZC8"/>
<dbReference type="OMA" id="CKIGINV"/>
<name>A0A067QZC8_ZOONE</name>
<gene>
    <name evidence="1" type="ORF">L798_11487</name>
</gene>
<evidence type="ECO:0000313" key="1">
    <source>
        <dbReference type="EMBL" id="KDR14847.1"/>
    </source>
</evidence>
<keyword evidence="2" id="KW-1185">Reference proteome</keyword>
<sequence length="122" mass="13789">MWVDEQAQRAETAAEGGDAKELYSITKMLARKGFSKNRPVRSKDGQLLTTEEDQLKRWKEYFSEVLNRDRHDGGVMRENVVETDCKIGINVPTKAEIKLALKQINNGKAPGMDNITPEVLKV</sequence>
<organism evidence="1 2">
    <name type="scientific">Zootermopsis nevadensis</name>
    <name type="common">Dampwood termite</name>
    <dbReference type="NCBI Taxonomy" id="136037"/>
    <lineage>
        <taxon>Eukaryota</taxon>
        <taxon>Metazoa</taxon>
        <taxon>Ecdysozoa</taxon>
        <taxon>Arthropoda</taxon>
        <taxon>Hexapoda</taxon>
        <taxon>Insecta</taxon>
        <taxon>Pterygota</taxon>
        <taxon>Neoptera</taxon>
        <taxon>Polyneoptera</taxon>
        <taxon>Dictyoptera</taxon>
        <taxon>Blattodea</taxon>
        <taxon>Blattoidea</taxon>
        <taxon>Termitoidae</taxon>
        <taxon>Termopsidae</taxon>
        <taxon>Zootermopsis</taxon>
    </lineage>
</organism>
<dbReference type="STRING" id="136037.A0A067QZC8"/>
<reference evidence="1 2" key="1">
    <citation type="journal article" date="2014" name="Nat. Commun.">
        <title>Molecular traces of alternative social organization in a termite genome.</title>
        <authorList>
            <person name="Terrapon N."/>
            <person name="Li C."/>
            <person name="Robertson H.M."/>
            <person name="Ji L."/>
            <person name="Meng X."/>
            <person name="Booth W."/>
            <person name="Chen Z."/>
            <person name="Childers C.P."/>
            <person name="Glastad K.M."/>
            <person name="Gokhale K."/>
            <person name="Gowin J."/>
            <person name="Gronenberg W."/>
            <person name="Hermansen R.A."/>
            <person name="Hu H."/>
            <person name="Hunt B.G."/>
            <person name="Huylmans A.K."/>
            <person name="Khalil S.M."/>
            <person name="Mitchell R.D."/>
            <person name="Munoz-Torres M.C."/>
            <person name="Mustard J.A."/>
            <person name="Pan H."/>
            <person name="Reese J.T."/>
            <person name="Scharf M.E."/>
            <person name="Sun F."/>
            <person name="Vogel H."/>
            <person name="Xiao J."/>
            <person name="Yang W."/>
            <person name="Yang Z."/>
            <person name="Yang Z."/>
            <person name="Zhou J."/>
            <person name="Zhu J."/>
            <person name="Brent C.S."/>
            <person name="Elsik C.G."/>
            <person name="Goodisman M.A."/>
            <person name="Liberles D.A."/>
            <person name="Roe R.M."/>
            <person name="Vargo E.L."/>
            <person name="Vilcinskas A."/>
            <person name="Wang J."/>
            <person name="Bornberg-Bauer E."/>
            <person name="Korb J."/>
            <person name="Zhang G."/>
            <person name="Liebig J."/>
        </authorList>
    </citation>
    <scope>NUCLEOTIDE SEQUENCE [LARGE SCALE GENOMIC DNA]</scope>
    <source>
        <tissue evidence="1">Whole organism</tissue>
    </source>
</reference>
<dbReference type="Proteomes" id="UP000027135">
    <property type="component" value="Unassembled WGS sequence"/>
</dbReference>
<evidence type="ECO:0000313" key="2">
    <source>
        <dbReference type="Proteomes" id="UP000027135"/>
    </source>
</evidence>
<protein>
    <submittedName>
        <fullName evidence="1">Uncharacterized protein</fullName>
    </submittedName>
</protein>
<accession>A0A067QZC8</accession>
<proteinExistence type="predicted"/>
<dbReference type="InParanoid" id="A0A067QZC8"/>
<dbReference type="EMBL" id="KK852859">
    <property type="protein sequence ID" value="KDR14847.1"/>
    <property type="molecule type" value="Genomic_DNA"/>
</dbReference>